<dbReference type="PROSITE" id="PS00194">
    <property type="entry name" value="THIOREDOXIN_1"/>
    <property type="match status" value="1"/>
</dbReference>
<feature type="chain" id="PRO_5038767114" evidence="5">
    <location>
        <begin position="23"/>
        <end position="203"/>
    </location>
</feature>
<dbReference type="AlphaFoldDB" id="A0A975SWZ3"/>
<dbReference type="Proteomes" id="UP000683575">
    <property type="component" value="Chromosome"/>
</dbReference>
<keyword evidence="2" id="KW-0735">Signal-anchor</keyword>
<keyword evidence="4" id="KW-0676">Redox-active center</keyword>
<dbReference type="PANTHER" id="PTHR42852">
    <property type="entry name" value="THIOL:DISULFIDE INTERCHANGE PROTEIN DSBE"/>
    <property type="match status" value="1"/>
</dbReference>
<dbReference type="Pfam" id="PF00578">
    <property type="entry name" value="AhpC-TSA"/>
    <property type="match status" value="1"/>
</dbReference>
<evidence type="ECO:0000256" key="3">
    <source>
        <dbReference type="ARBA" id="ARBA00023157"/>
    </source>
</evidence>
<reference evidence="7" key="1">
    <citation type="submission" date="2021-06" db="EMBL/GenBank/DDBJ databases">
        <title>Complete genome sequence of Nocardioides sp. G188.</title>
        <authorList>
            <person name="Im W.-T."/>
        </authorList>
    </citation>
    <scope>NUCLEOTIDE SEQUENCE</scope>
    <source>
        <strain evidence="7">G188</strain>
    </source>
</reference>
<dbReference type="PANTHER" id="PTHR42852:SF6">
    <property type="entry name" value="THIOL:DISULFIDE INTERCHANGE PROTEIN DSBE"/>
    <property type="match status" value="1"/>
</dbReference>
<dbReference type="InterPro" id="IPR050553">
    <property type="entry name" value="Thioredoxin_ResA/DsbE_sf"/>
</dbReference>
<dbReference type="GO" id="GO:0017004">
    <property type="term" value="P:cytochrome complex assembly"/>
    <property type="evidence" value="ECO:0007669"/>
    <property type="project" value="UniProtKB-KW"/>
</dbReference>
<evidence type="ECO:0000313" key="7">
    <source>
        <dbReference type="EMBL" id="QWZ07457.1"/>
    </source>
</evidence>
<proteinExistence type="predicted"/>
<evidence type="ECO:0000256" key="2">
    <source>
        <dbReference type="ARBA" id="ARBA00022968"/>
    </source>
</evidence>
<dbReference type="GO" id="GO:0016209">
    <property type="term" value="F:antioxidant activity"/>
    <property type="evidence" value="ECO:0007669"/>
    <property type="project" value="InterPro"/>
</dbReference>
<evidence type="ECO:0000259" key="6">
    <source>
        <dbReference type="PROSITE" id="PS51352"/>
    </source>
</evidence>
<feature type="signal peptide" evidence="5">
    <location>
        <begin position="1"/>
        <end position="22"/>
    </location>
</feature>
<keyword evidence="1" id="KW-0201">Cytochrome c-type biogenesis</keyword>
<sequence>MRRLLGALLVCLLLASCTPGTSTSGAGSTTAGDSRVDVDTPALRALKAGAGVEPCPGGGSGSNRLPAVRLRCLGGGRTVDLTSLKGPLVINLFAQWCGPCRSELPYYQALHEKGKGVVKVVGIDYLDVQPEAALQLVKDAGVTFPLMADPGGALRAPFRVRGLPGVVFVGKDGSVSQPEFRVVTSYAELRGLVQDALDVRIPS</sequence>
<accession>A0A975SWZ3</accession>
<evidence type="ECO:0000256" key="1">
    <source>
        <dbReference type="ARBA" id="ARBA00022748"/>
    </source>
</evidence>
<protein>
    <submittedName>
        <fullName evidence="7">TlpA family protein disulfide reductase</fullName>
    </submittedName>
</protein>
<organism evidence="7 8">
    <name type="scientific">Nocardioides panacis</name>
    <dbReference type="NCBI Taxonomy" id="2849501"/>
    <lineage>
        <taxon>Bacteria</taxon>
        <taxon>Bacillati</taxon>
        <taxon>Actinomycetota</taxon>
        <taxon>Actinomycetes</taxon>
        <taxon>Propionibacteriales</taxon>
        <taxon>Nocardioidaceae</taxon>
        <taxon>Nocardioides</taxon>
    </lineage>
</organism>
<dbReference type="PROSITE" id="PS51257">
    <property type="entry name" value="PROKAR_LIPOPROTEIN"/>
    <property type="match status" value="1"/>
</dbReference>
<evidence type="ECO:0000256" key="5">
    <source>
        <dbReference type="SAM" id="SignalP"/>
    </source>
</evidence>
<dbReference type="PROSITE" id="PS51352">
    <property type="entry name" value="THIOREDOXIN_2"/>
    <property type="match status" value="1"/>
</dbReference>
<evidence type="ECO:0000313" key="8">
    <source>
        <dbReference type="Proteomes" id="UP000683575"/>
    </source>
</evidence>
<dbReference type="CDD" id="cd02966">
    <property type="entry name" value="TlpA_like_family"/>
    <property type="match status" value="1"/>
</dbReference>
<dbReference type="GO" id="GO:0016491">
    <property type="term" value="F:oxidoreductase activity"/>
    <property type="evidence" value="ECO:0007669"/>
    <property type="project" value="InterPro"/>
</dbReference>
<dbReference type="InterPro" id="IPR017937">
    <property type="entry name" value="Thioredoxin_CS"/>
</dbReference>
<keyword evidence="3" id="KW-1015">Disulfide bond</keyword>
<keyword evidence="2" id="KW-0812">Transmembrane</keyword>
<dbReference type="KEGG" id="nps:KRR39_18730"/>
<dbReference type="InterPro" id="IPR000866">
    <property type="entry name" value="AhpC/TSA"/>
</dbReference>
<evidence type="ECO:0000256" key="4">
    <source>
        <dbReference type="ARBA" id="ARBA00023284"/>
    </source>
</evidence>
<keyword evidence="5" id="KW-0732">Signal</keyword>
<dbReference type="EMBL" id="CP077062">
    <property type="protein sequence ID" value="QWZ07457.1"/>
    <property type="molecule type" value="Genomic_DNA"/>
</dbReference>
<dbReference type="InterPro" id="IPR013766">
    <property type="entry name" value="Thioredoxin_domain"/>
</dbReference>
<gene>
    <name evidence="7" type="ORF">KRR39_18730</name>
</gene>
<keyword evidence="8" id="KW-1185">Reference proteome</keyword>
<name>A0A975SWZ3_9ACTN</name>
<dbReference type="RefSeq" id="WP_216938968.1">
    <property type="nucleotide sequence ID" value="NZ_CP077062.1"/>
</dbReference>
<feature type="domain" description="Thioredoxin" evidence="6">
    <location>
        <begin position="59"/>
        <end position="198"/>
    </location>
</feature>